<name>S3DDV5_GLAL2</name>
<dbReference type="PANTHER" id="PTHR36182:SF2">
    <property type="entry name" value="LYTIC POLYSACCHARIDE MONOOXYGENASE"/>
    <property type="match status" value="1"/>
</dbReference>
<dbReference type="STRING" id="1116229.S3DDV5"/>
<organism evidence="3 4">
    <name type="scientific">Glarea lozoyensis (strain ATCC 20868 / MF5171)</name>
    <dbReference type="NCBI Taxonomy" id="1116229"/>
    <lineage>
        <taxon>Eukaryota</taxon>
        <taxon>Fungi</taxon>
        <taxon>Dikarya</taxon>
        <taxon>Ascomycota</taxon>
        <taxon>Pezizomycotina</taxon>
        <taxon>Leotiomycetes</taxon>
        <taxon>Helotiales</taxon>
        <taxon>Helotiaceae</taxon>
        <taxon>Glarea</taxon>
    </lineage>
</organism>
<feature type="signal peptide" evidence="2">
    <location>
        <begin position="1"/>
        <end position="19"/>
    </location>
</feature>
<dbReference type="GeneID" id="19470435"/>
<evidence type="ECO:0000256" key="2">
    <source>
        <dbReference type="SAM" id="SignalP"/>
    </source>
</evidence>
<dbReference type="KEGG" id="glz:GLAREA_11394"/>
<accession>S3DDV5</accession>
<dbReference type="Proteomes" id="UP000016922">
    <property type="component" value="Unassembled WGS sequence"/>
</dbReference>
<dbReference type="Gene3D" id="2.70.50.70">
    <property type="match status" value="1"/>
</dbReference>
<dbReference type="RefSeq" id="XP_008087728.1">
    <property type="nucleotide sequence ID" value="XM_008089537.1"/>
</dbReference>
<keyword evidence="4" id="KW-1185">Reference proteome</keyword>
<feature type="compositionally biased region" description="Low complexity" evidence="1">
    <location>
        <begin position="249"/>
        <end position="267"/>
    </location>
</feature>
<dbReference type="OrthoDB" id="2342176at2759"/>
<evidence type="ECO:0000256" key="1">
    <source>
        <dbReference type="SAM" id="MobiDB-lite"/>
    </source>
</evidence>
<sequence>MMYSSTLFAALGFTAIANAHMVMNTPAPFKTGLNNSPLDPSGSDFPCKFSGTYKEDSTPPTSLAVGSTQPLKFTGGATHGGGSCQISVTYDKVPTKNSVWKVIHSIEGGCPVQGVAGNAGGDPTAPSPTEYTFPVPDIPTGDAVLAWTWFNKIGNREMYMNCAPVVIGGNTAKRDEQDPLNNATQLVQRDQAKYDALPNMFVANIAGQGSCTTEESVDLIFPNAGDSVTSMGSGQYKGPAGCAAGGGSTPTKAPSSGSAAPSAPVASATKSSLPGGVFATVAPVSGSPSASTPVASSAVPASSAVQSSAAAPSPAPTSVVVPVASTSAAPPAATGTTGSGSALTGPCTTEGMWNCIGGTSFQQCASGSWSIVQQMAAGMSCTAGQSSSLSMKAAVAKRALRFFA</sequence>
<dbReference type="EMBL" id="KE145372">
    <property type="protein sequence ID" value="EPE24813.1"/>
    <property type="molecule type" value="Genomic_DNA"/>
</dbReference>
<reference evidence="3 4" key="1">
    <citation type="journal article" date="2013" name="BMC Genomics">
        <title>Genomics-driven discovery of the pneumocandin biosynthetic gene cluster in the fungus Glarea lozoyensis.</title>
        <authorList>
            <person name="Chen L."/>
            <person name="Yue Q."/>
            <person name="Zhang X."/>
            <person name="Xiang M."/>
            <person name="Wang C."/>
            <person name="Li S."/>
            <person name="Che Y."/>
            <person name="Ortiz-Lopez F.J."/>
            <person name="Bills G.F."/>
            <person name="Liu X."/>
            <person name="An Z."/>
        </authorList>
    </citation>
    <scope>NUCLEOTIDE SEQUENCE [LARGE SCALE GENOMIC DNA]</scope>
    <source>
        <strain evidence="4">ATCC 20868 / MF5171</strain>
    </source>
</reference>
<feature type="region of interest" description="Disordered" evidence="1">
    <location>
        <begin position="240"/>
        <end position="267"/>
    </location>
</feature>
<evidence type="ECO:0000313" key="3">
    <source>
        <dbReference type="EMBL" id="EPE24813.1"/>
    </source>
</evidence>
<evidence type="ECO:0008006" key="5">
    <source>
        <dbReference type="Google" id="ProtNLM"/>
    </source>
</evidence>
<dbReference type="OMA" id="LTVAWTW"/>
<gene>
    <name evidence="3" type="ORF">GLAREA_11394</name>
</gene>
<proteinExistence type="predicted"/>
<evidence type="ECO:0000313" key="4">
    <source>
        <dbReference type="Proteomes" id="UP000016922"/>
    </source>
</evidence>
<dbReference type="eggNOG" id="ENOG502S005">
    <property type="taxonomic scope" value="Eukaryota"/>
</dbReference>
<protein>
    <recommendedName>
        <fullName evidence="5">Chitin-binding type-4 domain-containing protein</fullName>
    </recommendedName>
</protein>
<dbReference type="HOGENOM" id="CLU_032571_1_0_1"/>
<keyword evidence="2" id="KW-0732">Signal</keyword>
<feature type="chain" id="PRO_5004519565" description="Chitin-binding type-4 domain-containing protein" evidence="2">
    <location>
        <begin position="20"/>
        <end position="404"/>
    </location>
</feature>
<dbReference type="AlphaFoldDB" id="S3DDV5"/>
<dbReference type="PANTHER" id="PTHR36182">
    <property type="entry name" value="PROTEIN, PUTATIVE (AFU_ORTHOLOGUE AFUA_6G10930)-RELATED"/>
    <property type="match status" value="1"/>
</dbReference>